<evidence type="ECO:0000313" key="3">
    <source>
        <dbReference type="Proteomes" id="UP000663792"/>
    </source>
</evidence>
<dbReference type="RefSeq" id="WP_205259307.1">
    <property type="nucleotide sequence ID" value="NZ_JAERWK010000005.1"/>
</dbReference>
<proteinExistence type="inferred from homology"/>
<reference evidence="2" key="1">
    <citation type="submission" date="2021-01" db="EMBL/GenBank/DDBJ databases">
        <title>YIM 132084 draft genome.</title>
        <authorList>
            <person name="An D."/>
        </authorList>
    </citation>
    <scope>NUCLEOTIDE SEQUENCE</scope>
    <source>
        <strain evidence="2">YIM 132084</strain>
    </source>
</reference>
<name>A0A939C0S9_9ACTN</name>
<dbReference type="EMBL" id="JAERWK010000005">
    <property type="protein sequence ID" value="MBM9466359.1"/>
    <property type="molecule type" value="Genomic_DNA"/>
</dbReference>
<keyword evidence="3" id="KW-1185">Reference proteome</keyword>
<dbReference type="Gene3D" id="1.10.12.10">
    <property type="entry name" value="Lyase 2-enoyl-coa Hydratase, Chain A, domain 2"/>
    <property type="match status" value="1"/>
</dbReference>
<accession>A0A939C0S9</accession>
<dbReference type="Pfam" id="PF00378">
    <property type="entry name" value="ECH_1"/>
    <property type="match status" value="1"/>
</dbReference>
<dbReference type="Gene3D" id="3.90.226.10">
    <property type="entry name" value="2-enoyl-CoA Hydratase, Chain A, domain 1"/>
    <property type="match status" value="1"/>
</dbReference>
<comment type="caution">
    <text evidence="2">The sequence shown here is derived from an EMBL/GenBank/DDBJ whole genome shotgun (WGS) entry which is preliminary data.</text>
</comment>
<sequence>MDPVDLTITEGLARLRLTRPEVGNAIGLATARALRDAAQQCRAAEVRAVLLTADGSNFCVGGDLREFASFGPEALTGHLHAVTDALHEAQRILADLDGPVVAAVQGAAAGAGFGLACGADVVLAGSGARFVSAYTAIGFSPDAGLTWTLTRAVGRVRASAVLLLNRPVLAAEAVEWGLVTEVVPDEELAARALELAGRLASGPTAAFGVVKRMVATATETDRPTRWAQEGSTLASAAASADGAEGVAAFLTKRPPVFTGGRPVG</sequence>
<dbReference type="InterPro" id="IPR014748">
    <property type="entry name" value="Enoyl-CoA_hydra_C"/>
</dbReference>
<comment type="similarity">
    <text evidence="1">Belongs to the enoyl-CoA hydratase/isomerase family.</text>
</comment>
<gene>
    <name evidence="2" type="ORF">JL106_03585</name>
</gene>
<dbReference type="AlphaFoldDB" id="A0A939C0S9"/>
<dbReference type="PANTHER" id="PTHR43459">
    <property type="entry name" value="ENOYL-COA HYDRATASE"/>
    <property type="match status" value="1"/>
</dbReference>
<dbReference type="InterPro" id="IPR001753">
    <property type="entry name" value="Enoyl-CoA_hydra/iso"/>
</dbReference>
<dbReference type="InterPro" id="IPR029045">
    <property type="entry name" value="ClpP/crotonase-like_dom_sf"/>
</dbReference>
<dbReference type="Proteomes" id="UP000663792">
    <property type="component" value="Unassembled WGS sequence"/>
</dbReference>
<dbReference type="CDD" id="cd06558">
    <property type="entry name" value="crotonase-like"/>
    <property type="match status" value="1"/>
</dbReference>
<dbReference type="SUPFAM" id="SSF52096">
    <property type="entry name" value="ClpP/crotonase"/>
    <property type="match status" value="1"/>
</dbReference>
<evidence type="ECO:0000313" key="2">
    <source>
        <dbReference type="EMBL" id="MBM9466359.1"/>
    </source>
</evidence>
<organism evidence="2 3">
    <name type="scientific">Nakamurella leprariae</name>
    <dbReference type="NCBI Taxonomy" id="2803911"/>
    <lineage>
        <taxon>Bacteria</taxon>
        <taxon>Bacillati</taxon>
        <taxon>Actinomycetota</taxon>
        <taxon>Actinomycetes</taxon>
        <taxon>Nakamurellales</taxon>
        <taxon>Nakamurellaceae</taxon>
        <taxon>Nakamurella</taxon>
    </lineage>
</organism>
<dbReference type="GO" id="GO:0003824">
    <property type="term" value="F:catalytic activity"/>
    <property type="evidence" value="ECO:0007669"/>
    <property type="project" value="UniProtKB-ARBA"/>
</dbReference>
<dbReference type="PANTHER" id="PTHR43459:SF1">
    <property type="entry name" value="EG:BACN32G11.4 PROTEIN"/>
    <property type="match status" value="1"/>
</dbReference>
<protein>
    <submittedName>
        <fullName evidence="2">Enoyl-CoA hydratase/isomerase family protein</fullName>
    </submittedName>
</protein>
<evidence type="ECO:0000256" key="1">
    <source>
        <dbReference type="ARBA" id="ARBA00005254"/>
    </source>
</evidence>